<proteinExistence type="predicted"/>
<evidence type="ECO:0000313" key="2">
    <source>
        <dbReference type="EMBL" id="EXA35760.1"/>
    </source>
</evidence>
<dbReference type="EMBL" id="JH650977">
    <property type="protein sequence ID" value="EXA35760.1"/>
    <property type="molecule type" value="Genomic_DNA"/>
</dbReference>
<dbReference type="InterPro" id="IPR045518">
    <property type="entry name" value="2EXR"/>
</dbReference>
<reference evidence="2" key="1">
    <citation type="submission" date="2011-10" db="EMBL/GenBank/DDBJ databases">
        <title>The Genome Sequence of Fusarium oxysporum HDV247.</title>
        <authorList>
            <consortium name="The Broad Institute Genome Sequencing Platform"/>
            <person name="Ma L.-J."/>
            <person name="Gale L.R."/>
            <person name="Schwartz D.C."/>
            <person name="Zhou S."/>
            <person name="Corby-Kistler H."/>
            <person name="Young S.K."/>
            <person name="Zeng Q."/>
            <person name="Gargeya S."/>
            <person name="Fitzgerald M."/>
            <person name="Haas B."/>
            <person name="Abouelleil A."/>
            <person name="Alvarado L."/>
            <person name="Arachchi H.M."/>
            <person name="Berlin A."/>
            <person name="Brown A."/>
            <person name="Chapman S.B."/>
            <person name="Chen Z."/>
            <person name="Dunbar C."/>
            <person name="Freedman E."/>
            <person name="Gearin G."/>
            <person name="Goldberg J."/>
            <person name="Griggs A."/>
            <person name="Gujja S."/>
            <person name="Heiman D."/>
            <person name="Howarth C."/>
            <person name="Larson L."/>
            <person name="Lui A."/>
            <person name="MacDonald P.J.P."/>
            <person name="Montmayeur A."/>
            <person name="Murphy C."/>
            <person name="Neiman D."/>
            <person name="Pearson M."/>
            <person name="Priest M."/>
            <person name="Roberts A."/>
            <person name="Saif S."/>
            <person name="Shea T."/>
            <person name="Shenoy N."/>
            <person name="Sisk P."/>
            <person name="Stolte C."/>
            <person name="Sykes S."/>
            <person name="Wortman J."/>
            <person name="Nusbaum C."/>
            <person name="Birren B."/>
        </authorList>
    </citation>
    <scope>NUCLEOTIDE SEQUENCE [LARGE SCALE GENOMIC DNA]</scope>
    <source>
        <strain evidence="2">HDV247</strain>
    </source>
</reference>
<accession>W9P719</accession>
<gene>
    <name evidence="2" type="ORF">FOVG_12909</name>
</gene>
<organism evidence="2">
    <name type="scientific">Fusarium oxysporum f. sp. pisi HDV247</name>
    <dbReference type="NCBI Taxonomy" id="1080344"/>
    <lineage>
        <taxon>Eukaryota</taxon>
        <taxon>Fungi</taxon>
        <taxon>Dikarya</taxon>
        <taxon>Ascomycota</taxon>
        <taxon>Pezizomycotina</taxon>
        <taxon>Sordariomycetes</taxon>
        <taxon>Hypocreomycetidae</taxon>
        <taxon>Hypocreales</taxon>
        <taxon>Nectriaceae</taxon>
        <taxon>Fusarium</taxon>
        <taxon>Fusarium oxysporum species complex</taxon>
    </lineage>
</organism>
<name>W9P719_FUSOX</name>
<dbReference type="AlphaFoldDB" id="W9P719"/>
<evidence type="ECO:0000259" key="1">
    <source>
        <dbReference type="Pfam" id="PF20150"/>
    </source>
</evidence>
<dbReference type="Proteomes" id="UP000030751">
    <property type="component" value="Unassembled WGS sequence"/>
</dbReference>
<dbReference type="OrthoDB" id="3596450at2759"/>
<protein>
    <recommendedName>
        <fullName evidence="1">2EXR domain-containing protein</fullName>
    </recommendedName>
</protein>
<feature type="domain" description="2EXR" evidence="1">
    <location>
        <begin position="6"/>
        <end position="46"/>
    </location>
</feature>
<reference evidence="2" key="2">
    <citation type="submission" date="2012-05" db="EMBL/GenBank/DDBJ databases">
        <title>Annotation of the Genome Sequence of Fusarium oxysporum HDV247.</title>
        <authorList>
            <consortium name="The Broad Institute Genomics Platform"/>
            <person name="Ma L.-J."/>
            <person name="Corby-Kistler H."/>
            <person name="Broz K."/>
            <person name="Gale L.R."/>
            <person name="Jonkers W."/>
            <person name="O'Donnell K."/>
            <person name="Ploetz R."/>
            <person name="Steinberg C."/>
            <person name="Schwartz D.C."/>
            <person name="VanEtten H."/>
            <person name="Zhou S."/>
            <person name="Young S.K."/>
            <person name="Zeng Q."/>
            <person name="Gargeya S."/>
            <person name="Fitzgerald M."/>
            <person name="Abouelleil A."/>
            <person name="Alvarado L."/>
            <person name="Chapman S.B."/>
            <person name="Gainer-Dewar J."/>
            <person name="Goldberg J."/>
            <person name="Griggs A."/>
            <person name="Gujja S."/>
            <person name="Hansen M."/>
            <person name="Howarth C."/>
            <person name="Imamovic A."/>
            <person name="Ireland A."/>
            <person name="Larimer J."/>
            <person name="McCowan C."/>
            <person name="Murphy C."/>
            <person name="Pearson M."/>
            <person name="Poon T.W."/>
            <person name="Priest M."/>
            <person name="Roberts A."/>
            <person name="Saif S."/>
            <person name="Shea T."/>
            <person name="Sykes S."/>
            <person name="Wortman J."/>
            <person name="Nusbaum C."/>
            <person name="Birren B."/>
        </authorList>
    </citation>
    <scope>NUCLEOTIDE SEQUENCE</scope>
    <source>
        <strain evidence="2">HDV247</strain>
    </source>
</reference>
<dbReference type="Pfam" id="PF20150">
    <property type="entry name" value="2EXR"/>
    <property type="match status" value="1"/>
</dbReference>
<dbReference type="HOGENOM" id="CLU_1098546_0_0_1"/>
<sequence>MEERTFHLFSQLPLELREHIWKMAMPPDKPGVQTFRAHHPELDNQNIRKTFWALHPRMAPPGIVMTDFIILQLDDMITFNWDFLNDLFRNQRGLIIGIEYSQKWAIELYEHDEDEGDNYSLAFYKLFELAEEHVSLDLWLIDHNLKRRKGAPSQKDSVQNAFASPHLTTPVYASDRKFLKVNLEQGEDQYMMGTIKSRLSILQINFNNEFTIPPSETMVRPIIFHATLVYLGGTSFEYTGHALTRILVHSGVV</sequence>